<dbReference type="Proteomes" id="UP000276349">
    <property type="component" value="Unassembled WGS sequence"/>
</dbReference>
<dbReference type="PANTHER" id="PTHR38042">
    <property type="entry name" value="UROPORPHYRINOGEN-III SYNTHASE, CHLOROPLASTIC"/>
    <property type="match status" value="1"/>
</dbReference>
<evidence type="ECO:0000259" key="10">
    <source>
        <dbReference type="Pfam" id="PF02602"/>
    </source>
</evidence>
<dbReference type="InterPro" id="IPR039793">
    <property type="entry name" value="UROS/Hem4"/>
</dbReference>
<keyword evidence="4 9" id="KW-0456">Lyase</keyword>
<dbReference type="UniPathway" id="UPA00251">
    <property type="reaction ID" value="UER00320"/>
</dbReference>
<dbReference type="Gene3D" id="3.40.50.10090">
    <property type="match status" value="2"/>
</dbReference>
<dbReference type="OrthoDB" id="9815856at2"/>
<comment type="caution">
    <text evidence="11">The sequence shown here is derived from an EMBL/GenBank/DDBJ whole genome shotgun (WGS) entry which is preliminary data.</text>
</comment>
<dbReference type="Pfam" id="PF02602">
    <property type="entry name" value="HEM4"/>
    <property type="match status" value="1"/>
</dbReference>
<dbReference type="EC" id="4.2.1.75" evidence="3 9"/>
<comment type="catalytic activity">
    <reaction evidence="8 9">
        <text>hydroxymethylbilane = uroporphyrinogen III + H2O</text>
        <dbReference type="Rhea" id="RHEA:18965"/>
        <dbReference type="ChEBI" id="CHEBI:15377"/>
        <dbReference type="ChEBI" id="CHEBI:57308"/>
        <dbReference type="ChEBI" id="CHEBI:57845"/>
        <dbReference type="EC" id="4.2.1.75"/>
    </reaction>
</comment>
<evidence type="ECO:0000313" key="12">
    <source>
        <dbReference type="Proteomes" id="UP000276349"/>
    </source>
</evidence>
<dbReference type="AlphaFoldDB" id="A0A3S0JZ67"/>
<evidence type="ECO:0000256" key="9">
    <source>
        <dbReference type="RuleBase" id="RU366031"/>
    </source>
</evidence>
<comment type="function">
    <text evidence="6 9">Catalyzes cyclization of the linear tetrapyrrole, hydroxymethylbilane, to the macrocyclic uroporphyrinogen III.</text>
</comment>
<dbReference type="GO" id="GO:0006780">
    <property type="term" value="P:uroporphyrinogen III biosynthetic process"/>
    <property type="evidence" value="ECO:0007669"/>
    <property type="project" value="UniProtKB-UniRule"/>
</dbReference>
<accession>A0A3S0JZ67</accession>
<dbReference type="PANTHER" id="PTHR38042:SF1">
    <property type="entry name" value="UROPORPHYRINOGEN-III SYNTHASE, CHLOROPLASTIC"/>
    <property type="match status" value="1"/>
</dbReference>
<gene>
    <name evidence="11" type="ORF">EKG35_02175</name>
</gene>
<evidence type="ECO:0000256" key="8">
    <source>
        <dbReference type="ARBA" id="ARBA00048617"/>
    </source>
</evidence>
<organism evidence="11 12">
    <name type="scientific">Lysinibacillus telephonicus</name>
    <dbReference type="NCBI Taxonomy" id="1714840"/>
    <lineage>
        <taxon>Bacteria</taxon>
        <taxon>Bacillati</taxon>
        <taxon>Bacillota</taxon>
        <taxon>Bacilli</taxon>
        <taxon>Bacillales</taxon>
        <taxon>Bacillaceae</taxon>
        <taxon>Lysinibacillus</taxon>
    </lineage>
</organism>
<evidence type="ECO:0000256" key="1">
    <source>
        <dbReference type="ARBA" id="ARBA00004772"/>
    </source>
</evidence>
<dbReference type="InterPro" id="IPR003754">
    <property type="entry name" value="4pyrrol_synth_uPrphyn_synth"/>
</dbReference>
<evidence type="ECO:0000256" key="5">
    <source>
        <dbReference type="ARBA" id="ARBA00023244"/>
    </source>
</evidence>
<dbReference type="CDD" id="cd06578">
    <property type="entry name" value="HemD"/>
    <property type="match status" value="1"/>
</dbReference>
<sequence length="251" mass="27869">MLNLPLKDKIVVVTGTSRTTTVLSEIEALGGRAAAYPLIEIREIIEPNDSLQLEKAKNVDWLIFTSQNAVEIFCNKLRRCQISTFQLKAKIAAVGEKTAKILESNQLHVDFMPSVYSADIFVKEFPVAAGYNPTCLFIRGKKAKDTLKAGLPFAIQEWNVYDTYDNLSSIKPLIDTIQSNEEVIVIFASPSAVDVFAKFAAPIVGWTKAKYAAIGHITAARIKHYGAHVTYKPNTYTMQAVLDEIQNREDA</sequence>
<evidence type="ECO:0000256" key="7">
    <source>
        <dbReference type="ARBA" id="ARBA00040167"/>
    </source>
</evidence>
<keyword evidence="12" id="KW-1185">Reference proteome</keyword>
<dbReference type="EMBL" id="RXNR01000004">
    <property type="protein sequence ID" value="RTQ95807.1"/>
    <property type="molecule type" value="Genomic_DNA"/>
</dbReference>
<dbReference type="GO" id="GO:0006782">
    <property type="term" value="P:protoporphyrinogen IX biosynthetic process"/>
    <property type="evidence" value="ECO:0007669"/>
    <property type="project" value="UniProtKB-UniRule"/>
</dbReference>
<evidence type="ECO:0000256" key="4">
    <source>
        <dbReference type="ARBA" id="ARBA00023239"/>
    </source>
</evidence>
<feature type="domain" description="Tetrapyrrole biosynthesis uroporphyrinogen III synthase" evidence="10">
    <location>
        <begin position="25"/>
        <end position="242"/>
    </location>
</feature>
<keyword evidence="5 9" id="KW-0627">Porphyrin biosynthesis</keyword>
<reference evidence="11 12" key="1">
    <citation type="submission" date="2018-12" db="EMBL/GenBank/DDBJ databases">
        <authorList>
            <person name="Yu L."/>
        </authorList>
    </citation>
    <scope>NUCLEOTIDE SEQUENCE [LARGE SCALE GENOMIC DNA]</scope>
    <source>
        <strain evidence="11 12">S5H2222</strain>
    </source>
</reference>
<comment type="pathway">
    <text evidence="1 9">Porphyrin-containing compound metabolism; protoporphyrin-IX biosynthesis; coproporphyrinogen-III from 5-aminolevulinate: step 3/4.</text>
</comment>
<evidence type="ECO:0000256" key="6">
    <source>
        <dbReference type="ARBA" id="ARBA00037589"/>
    </source>
</evidence>
<dbReference type="GO" id="GO:0004852">
    <property type="term" value="F:uroporphyrinogen-III synthase activity"/>
    <property type="evidence" value="ECO:0007669"/>
    <property type="project" value="UniProtKB-UniRule"/>
</dbReference>
<proteinExistence type="inferred from homology"/>
<protein>
    <recommendedName>
        <fullName evidence="7 9">Uroporphyrinogen-III synthase</fullName>
        <ecNumber evidence="3 9">4.2.1.75</ecNumber>
    </recommendedName>
</protein>
<dbReference type="SUPFAM" id="SSF69618">
    <property type="entry name" value="HemD-like"/>
    <property type="match status" value="1"/>
</dbReference>
<comment type="similarity">
    <text evidence="2 9">Belongs to the uroporphyrinogen-III synthase family.</text>
</comment>
<evidence type="ECO:0000256" key="3">
    <source>
        <dbReference type="ARBA" id="ARBA00013109"/>
    </source>
</evidence>
<evidence type="ECO:0000256" key="2">
    <source>
        <dbReference type="ARBA" id="ARBA00008133"/>
    </source>
</evidence>
<dbReference type="InterPro" id="IPR036108">
    <property type="entry name" value="4pyrrol_syn_uPrphyn_synt_sf"/>
</dbReference>
<name>A0A3S0JZ67_9BACI</name>
<dbReference type="RefSeq" id="WP_126292675.1">
    <property type="nucleotide sequence ID" value="NZ_CP155468.1"/>
</dbReference>
<evidence type="ECO:0000313" key="11">
    <source>
        <dbReference type="EMBL" id="RTQ95807.1"/>
    </source>
</evidence>